<evidence type="ECO:0000256" key="1">
    <source>
        <dbReference type="ARBA" id="ARBA00009759"/>
    </source>
</evidence>
<evidence type="ECO:0000256" key="3">
    <source>
        <dbReference type="ARBA" id="ARBA00022842"/>
    </source>
</evidence>
<dbReference type="Proteomes" id="UP000223606">
    <property type="component" value="Chromosome 1"/>
</dbReference>
<dbReference type="PANTHER" id="PTHR20854:SF4">
    <property type="entry name" value="INOSITOL-1-MONOPHOSPHATASE-RELATED"/>
    <property type="match status" value="1"/>
</dbReference>
<name>A0A2C9D337_9HYPH</name>
<keyword evidence="6" id="KW-1185">Reference proteome</keyword>
<evidence type="ECO:0000256" key="4">
    <source>
        <dbReference type="PIRSR" id="PIRSR600760-2"/>
    </source>
</evidence>
<dbReference type="PANTHER" id="PTHR20854">
    <property type="entry name" value="INOSITOL MONOPHOSPHATASE"/>
    <property type="match status" value="1"/>
</dbReference>
<keyword evidence="2 4" id="KW-0479">Metal-binding</keyword>
<dbReference type="SUPFAM" id="SSF56655">
    <property type="entry name" value="Carbohydrate phosphatase"/>
    <property type="match status" value="1"/>
</dbReference>
<comment type="cofactor">
    <cofactor evidence="4">
        <name>Mg(2+)</name>
        <dbReference type="ChEBI" id="CHEBI:18420"/>
    </cofactor>
</comment>
<feature type="binding site" evidence="4">
    <location>
        <position position="91"/>
    </location>
    <ligand>
        <name>Mg(2+)</name>
        <dbReference type="ChEBI" id="CHEBI:18420"/>
        <label>1</label>
        <note>catalytic</note>
    </ligand>
</feature>
<dbReference type="Gene3D" id="3.30.540.10">
    <property type="entry name" value="Fructose-1,6-Bisphosphatase, subunit A, domain 1"/>
    <property type="match status" value="1"/>
</dbReference>
<dbReference type="RefSeq" id="WP_197708103.1">
    <property type="nucleotide sequence ID" value="NZ_LT960614.1"/>
</dbReference>
<evidence type="ECO:0000256" key="2">
    <source>
        <dbReference type="ARBA" id="ARBA00022723"/>
    </source>
</evidence>
<dbReference type="Pfam" id="PF00459">
    <property type="entry name" value="Inositol_P"/>
    <property type="match status" value="1"/>
</dbReference>
<evidence type="ECO:0000313" key="5">
    <source>
        <dbReference type="EMBL" id="SON54643.1"/>
    </source>
</evidence>
<feature type="binding site" evidence="4">
    <location>
        <position position="93"/>
    </location>
    <ligand>
        <name>Mg(2+)</name>
        <dbReference type="ChEBI" id="CHEBI:18420"/>
        <label>2</label>
    </ligand>
</feature>
<proteinExistence type="inferred from homology"/>
<dbReference type="KEGG" id="hdi:HDIA_1102"/>
<dbReference type="GO" id="GO:0008441">
    <property type="term" value="F:3'(2'),5'-bisphosphate nucleotidase activity"/>
    <property type="evidence" value="ECO:0007669"/>
    <property type="project" value="UniProtKB-EC"/>
</dbReference>
<comment type="similarity">
    <text evidence="1">Belongs to the inositol monophosphatase superfamily.</text>
</comment>
<accession>A0A2C9D337</accession>
<dbReference type="AlphaFoldDB" id="A0A2C9D337"/>
<reference evidence="6" key="1">
    <citation type="submission" date="2017-09" db="EMBL/GenBank/DDBJ databases">
        <title>Genome sequence of Nannocystis excedens DSM 71.</title>
        <authorList>
            <person name="Blom J."/>
        </authorList>
    </citation>
    <scope>NUCLEOTIDE SEQUENCE [LARGE SCALE GENOMIC DNA]</scope>
    <source>
        <strain evidence="6">type strain: E19</strain>
    </source>
</reference>
<dbReference type="GO" id="GO:0006020">
    <property type="term" value="P:inositol metabolic process"/>
    <property type="evidence" value="ECO:0007669"/>
    <property type="project" value="TreeGrafter"/>
</dbReference>
<dbReference type="EMBL" id="LT960614">
    <property type="protein sequence ID" value="SON54643.1"/>
    <property type="molecule type" value="Genomic_DNA"/>
</dbReference>
<dbReference type="PRINTS" id="PR00377">
    <property type="entry name" value="IMPHPHTASES"/>
</dbReference>
<dbReference type="InterPro" id="IPR020550">
    <property type="entry name" value="Inositol_monophosphatase_CS"/>
</dbReference>
<keyword evidence="3 4" id="KW-0460">Magnesium</keyword>
<dbReference type="CDD" id="cd01638">
    <property type="entry name" value="CysQ"/>
    <property type="match status" value="1"/>
</dbReference>
<gene>
    <name evidence="5" type="primary">cysQ_1</name>
    <name evidence="5" type="ORF">HDIA_1102</name>
</gene>
<organism evidence="5 6">
    <name type="scientific">Hartmannibacter diazotrophicus</name>
    <dbReference type="NCBI Taxonomy" id="1482074"/>
    <lineage>
        <taxon>Bacteria</taxon>
        <taxon>Pseudomonadati</taxon>
        <taxon>Pseudomonadota</taxon>
        <taxon>Alphaproteobacteria</taxon>
        <taxon>Hyphomicrobiales</taxon>
        <taxon>Pleomorphomonadaceae</taxon>
        <taxon>Hartmannibacter</taxon>
    </lineage>
</organism>
<dbReference type="GO" id="GO:0046872">
    <property type="term" value="F:metal ion binding"/>
    <property type="evidence" value="ECO:0007669"/>
    <property type="project" value="UniProtKB-KW"/>
</dbReference>
<evidence type="ECO:0000313" key="6">
    <source>
        <dbReference type="Proteomes" id="UP000223606"/>
    </source>
</evidence>
<feature type="binding site" evidence="4">
    <location>
        <position position="215"/>
    </location>
    <ligand>
        <name>Mg(2+)</name>
        <dbReference type="ChEBI" id="CHEBI:18420"/>
        <label>1</label>
        <note>catalytic</note>
    </ligand>
</feature>
<dbReference type="GO" id="GO:0007165">
    <property type="term" value="P:signal transduction"/>
    <property type="evidence" value="ECO:0007669"/>
    <property type="project" value="TreeGrafter"/>
</dbReference>
<sequence>MQAVDISQQARELDFLSGVARSAGSLALNYFRHDPQVWRKENDSPVSEADLAVDRFLKEKLLDWQPDYGWLSEETEDDDARMERDRVFVVDPIDGTRGFLAGSDEWTISVAIVEAGRPVLGVLYRPVTGTLYSAGLGLGARRDGRIIQISGRETLSGAAVAGPPAMLRRISGHLSGMNESSVTTRYISSLALRIALVATGDLDMAVAKKNAHDWDVAAADLIIAEAGGTLIDETGQELVYNRPQTVHPALVAATRPVAALVWPLVQRESTGENSPAY</sequence>
<feature type="binding site" evidence="4">
    <location>
        <position position="94"/>
    </location>
    <ligand>
        <name>Mg(2+)</name>
        <dbReference type="ChEBI" id="CHEBI:18420"/>
        <label>1</label>
        <note>catalytic</note>
    </ligand>
</feature>
<dbReference type="PROSITE" id="PS00630">
    <property type="entry name" value="IMP_2"/>
    <property type="match status" value="1"/>
</dbReference>
<dbReference type="EC" id="3.1.3.7" evidence="5"/>
<dbReference type="GO" id="GO:0046854">
    <property type="term" value="P:phosphatidylinositol phosphate biosynthetic process"/>
    <property type="evidence" value="ECO:0007669"/>
    <property type="project" value="InterPro"/>
</dbReference>
<protein>
    <submittedName>
        <fullName evidence="5">3'(2'),5'-bisphosphate nucleotidase CysQ</fullName>
        <ecNumber evidence="5">3.1.3.7</ecNumber>
    </submittedName>
</protein>
<keyword evidence="5" id="KW-0378">Hydrolase</keyword>
<feature type="binding site" evidence="4">
    <location>
        <position position="73"/>
    </location>
    <ligand>
        <name>Mg(2+)</name>
        <dbReference type="ChEBI" id="CHEBI:18420"/>
        <label>1</label>
        <note>catalytic</note>
    </ligand>
</feature>
<dbReference type="InterPro" id="IPR000760">
    <property type="entry name" value="Inositol_monophosphatase-like"/>
</dbReference>
<dbReference type="Gene3D" id="3.40.190.80">
    <property type="match status" value="1"/>
</dbReference>
<dbReference type="GO" id="GO:0008934">
    <property type="term" value="F:inositol monophosphate 1-phosphatase activity"/>
    <property type="evidence" value="ECO:0007669"/>
    <property type="project" value="TreeGrafter"/>
</dbReference>